<dbReference type="STRING" id="194963.SAMCFNEI73_Ch2349"/>
<dbReference type="RefSeq" id="WP_064251953.1">
    <property type="nucleotide sequence ID" value="NZ_CP013107.1"/>
</dbReference>
<dbReference type="CDD" id="cd19086">
    <property type="entry name" value="AKR_AKR11C1"/>
    <property type="match status" value="1"/>
</dbReference>
<proteinExistence type="predicted"/>
<evidence type="ECO:0000313" key="2">
    <source>
        <dbReference type="EMBL" id="APG91629.1"/>
    </source>
</evidence>
<dbReference type="Pfam" id="PF00248">
    <property type="entry name" value="Aldo_ket_red"/>
    <property type="match status" value="1"/>
</dbReference>
<dbReference type="Proteomes" id="UP000182306">
    <property type="component" value="Chromosome"/>
</dbReference>
<accession>A0A1L3LNH1</accession>
<evidence type="ECO:0000313" key="4">
    <source>
        <dbReference type="Proteomes" id="UP000182306"/>
    </source>
</evidence>
<dbReference type="PANTHER" id="PTHR43312">
    <property type="entry name" value="D-THREO-ALDOSE 1-DEHYDROGENASE"/>
    <property type="match status" value="1"/>
</dbReference>
<evidence type="ECO:0000313" key="5">
    <source>
        <dbReference type="Proteomes" id="UP000295043"/>
    </source>
</evidence>
<evidence type="ECO:0000313" key="3">
    <source>
        <dbReference type="EMBL" id="TCN29728.1"/>
    </source>
</evidence>
<dbReference type="InterPro" id="IPR053135">
    <property type="entry name" value="AKR2_Oxidoreductase"/>
</dbReference>
<dbReference type="InterPro" id="IPR023210">
    <property type="entry name" value="NADP_OxRdtase_dom"/>
</dbReference>
<keyword evidence="4" id="KW-1185">Reference proteome</keyword>
<dbReference type="AlphaFoldDB" id="A0A1L3LNH1"/>
<dbReference type="PANTHER" id="PTHR43312:SF1">
    <property type="entry name" value="NADP-DEPENDENT OXIDOREDUCTASE DOMAIN-CONTAINING PROTEIN"/>
    <property type="match status" value="1"/>
</dbReference>
<name>A0A1L3LNH1_9HYPH</name>
<protein>
    <submittedName>
        <fullName evidence="2">Aldo/keto reductase</fullName>
    </submittedName>
    <submittedName>
        <fullName evidence="3">Aryl-alcohol dehydrogenase-like predicted oxidoreductase</fullName>
    </submittedName>
</protein>
<dbReference type="EMBL" id="CP013107">
    <property type="protein sequence ID" value="APG91629.1"/>
    <property type="molecule type" value="Genomic_DNA"/>
</dbReference>
<gene>
    <name evidence="3" type="ORF">EV184_10933</name>
    <name evidence="2" type="ORF">SAMCFNEI73_Ch2349</name>
</gene>
<dbReference type="SUPFAM" id="SSF51430">
    <property type="entry name" value="NAD(P)-linked oxidoreductase"/>
    <property type="match status" value="1"/>
</dbReference>
<reference evidence="3 5" key="2">
    <citation type="submission" date="2019-03" db="EMBL/GenBank/DDBJ databases">
        <title>Genomic Encyclopedia of Type Strains, Phase IV (KMG-V): Genome sequencing to study the core and pangenomes of soil and plant-associated prokaryotes.</title>
        <authorList>
            <person name="Whitman W."/>
        </authorList>
    </citation>
    <scope>NUCLEOTIDE SEQUENCE [LARGE SCALE GENOMIC DNA]</scope>
    <source>
        <strain evidence="3 5">23C40</strain>
    </source>
</reference>
<dbReference type="Proteomes" id="UP000295043">
    <property type="component" value="Unassembled WGS sequence"/>
</dbReference>
<dbReference type="InterPro" id="IPR036812">
    <property type="entry name" value="NAD(P)_OxRdtase_dom_sf"/>
</dbReference>
<evidence type="ECO:0000259" key="1">
    <source>
        <dbReference type="Pfam" id="PF00248"/>
    </source>
</evidence>
<reference evidence="2 4" key="1">
    <citation type="submission" date="2015-10" db="EMBL/GenBank/DDBJ databases">
        <title>Genomic differences between typical nodule nitrogen-fixing rhizobial strains and those coming from bean seeds.</title>
        <authorList>
            <person name="Peralta H."/>
            <person name="Aguilar-Vera A."/>
            <person name="Diaz R."/>
            <person name="Mora Y."/>
            <person name="Martinez-Batallar G."/>
            <person name="Salazar E."/>
            <person name="Vargas-Lagunas C."/>
            <person name="Encarnacion S."/>
            <person name="Girard L."/>
            <person name="Mora J."/>
        </authorList>
    </citation>
    <scope>NUCLEOTIDE SEQUENCE [LARGE SCALE GENOMIC DNA]</scope>
    <source>
        <strain evidence="2 4">CFNEI 73</strain>
    </source>
</reference>
<dbReference type="KEGG" id="same:SAMCFNEI73_Ch2349"/>
<feature type="domain" description="NADP-dependent oxidoreductase" evidence="1">
    <location>
        <begin position="15"/>
        <end position="311"/>
    </location>
</feature>
<sequence length="323" mass="36439">MHYRTLGRTGLRISEIGYGAWGIGNSGWQGAKDEESARALNRAIDLGLNFIDTALGYGDGHSERLVGKLLRERTETIHVATKIPPKNRIWPARPGTPVEDGFPADHVIASTETSLRNLGIETIDVQQFHVWSDEWVGRGDWLAAVERLKRDGKIRFFGVSINDYEPHNALKLIDSGVVDTVQVIYNIFEQAPEEQLFPACERHKVGVIVRVALDEGGLTGQIRADTVFPEGDFRQNYFRGDRKREVEERVLKIFDDLEIAPDALAETALRFVLSHPAVSTVIPGMRSVRNVERNCVIGDGRGLSQAQREKLRSHRWSRNFYRD</sequence>
<dbReference type="EMBL" id="SLVU01000009">
    <property type="protein sequence ID" value="TCN29728.1"/>
    <property type="molecule type" value="Genomic_DNA"/>
</dbReference>
<organism evidence="2 4">
    <name type="scientific">Sinorhizobium americanum</name>
    <dbReference type="NCBI Taxonomy" id="194963"/>
    <lineage>
        <taxon>Bacteria</taxon>
        <taxon>Pseudomonadati</taxon>
        <taxon>Pseudomonadota</taxon>
        <taxon>Alphaproteobacteria</taxon>
        <taxon>Hyphomicrobiales</taxon>
        <taxon>Rhizobiaceae</taxon>
        <taxon>Sinorhizobium/Ensifer group</taxon>
        <taxon>Sinorhizobium</taxon>
    </lineage>
</organism>
<dbReference type="OrthoDB" id="9803483at2"/>
<dbReference type="Gene3D" id="3.20.20.100">
    <property type="entry name" value="NADP-dependent oxidoreductase domain"/>
    <property type="match status" value="1"/>
</dbReference>